<dbReference type="Gramene" id="RZC52705">
    <property type="protein sequence ID" value="RZC52705"/>
    <property type="gene ID" value="C5167_021130"/>
</dbReference>
<organism evidence="4 5">
    <name type="scientific">Papaver somniferum</name>
    <name type="common">Opium poppy</name>
    <dbReference type="NCBI Taxonomy" id="3469"/>
    <lineage>
        <taxon>Eukaryota</taxon>
        <taxon>Viridiplantae</taxon>
        <taxon>Streptophyta</taxon>
        <taxon>Embryophyta</taxon>
        <taxon>Tracheophyta</taxon>
        <taxon>Spermatophyta</taxon>
        <taxon>Magnoliopsida</taxon>
        <taxon>Ranunculales</taxon>
        <taxon>Papaveraceae</taxon>
        <taxon>Papaveroideae</taxon>
        <taxon>Papaver</taxon>
    </lineage>
</organism>
<dbReference type="PANTHER" id="PTHR31642">
    <property type="entry name" value="TRICHOTHECENE 3-O-ACETYLTRANSFERASE"/>
    <property type="match status" value="1"/>
</dbReference>
<dbReference type="InterPro" id="IPR050317">
    <property type="entry name" value="Plant_Fungal_Acyltransferase"/>
</dbReference>
<dbReference type="PANTHER" id="PTHR31642:SF11">
    <property type="entry name" value="SHIKIMATE O-HYDROXYCINNAMOYLTRANSFERASE"/>
    <property type="match status" value="1"/>
</dbReference>
<keyword evidence="3" id="KW-0012">Acyltransferase</keyword>
<dbReference type="FunFam" id="3.30.559.10:FF:000008">
    <property type="entry name" value="Tryptamine hydroxycinnamoyl transferase"/>
    <property type="match status" value="1"/>
</dbReference>
<evidence type="ECO:0000313" key="5">
    <source>
        <dbReference type="Proteomes" id="UP000316621"/>
    </source>
</evidence>
<sequence length="443" mass="49870">MCEGTLPISMMRVRVRESSVVKPAEETPKVSLWTSNIDQLFLMHVQSVYFYKRPLSSDDDFFNSTVLKDGLSKVLVTYYPIAGRLKRNESDKGRAEIDCNGEGVIFIEAETDSFIKDLGEFTPNEQLMPLIPNLDCYDDISSYPPLLVQVTHFRCGGVCLSTTISHTIVDGVTGINFINTWSDLCRGVEDIKYIPFFDRTLLRARDPPIVSFPHIEHKPPSMNIHSSSNPKTAIAKLNISTMQANQLKSKCNKDEFRFSTYEVLAGHIWRCSCKARELKDDQETMISIPLDCRSRLSPRLPDGYFGNAIFDLTPRATAGDILSKPLSYAVNIIHEMITKSGNNEYFRSALDFLELHPNISTLIKGPQTFKSCNIGNISWVRLPIYGADFGWGQPEYMGPGIIGFAGLSFLTPKPPGSDAGFSLILSLESEYHMDLFKEYFYDI</sequence>
<proteinExistence type="inferred from homology"/>
<gene>
    <name evidence="4" type="ORF">C5167_021130</name>
</gene>
<reference evidence="4 5" key="1">
    <citation type="journal article" date="2018" name="Science">
        <title>The opium poppy genome and morphinan production.</title>
        <authorList>
            <person name="Guo L."/>
            <person name="Winzer T."/>
            <person name="Yang X."/>
            <person name="Li Y."/>
            <person name="Ning Z."/>
            <person name="He Z."/>
            <person name="Teodor R."/>
            <person name="Lu Y."/>
            <person name="Bowser T.A."/>
            <person name="Graham I.A."/>
            <person name="Ye K."/>
        </authorList>
    </citation>
    <scope>NUCLEOTIDE SEQUENCE [LARGE SCALE GENOMIC DNA]</scope>
    <source>
        <strain evidence="5">cv. HN1</strain>
        <tissue evidence="4">Leaves</tissue>
    </source>
</reference>
<evidence type="ECO:0008006" key="6">
    <source>
        <dbReference type="Google" id="ProtNLM"/>
    </source>
</evidence>
<dbReference type="Proteomes" id="UP000316621">
    <property type="component" value="Chromosome 2"/>
</dbReference>
<evidence type="ECO:0000256" key="1">
    <source>
        <dbReference type="ARBA" id="ARBA00009861"/>
    </source>
</evidence>
<evidence type="ECO:0000256" key="3">
    <source>
        <dbReference type="ARBA" id="ARBA00023315"/>
    </source>
</evidence>
<dbReference type="Gene3D" id="3.30.559.10">
    <property type="entry name" value="Chloramphenicol acetyltransferase-like domain"/>
    <property type="match status" value="2"/>
</dbReference>
<evidence type="ECO:0000313" key="4">
    <source>
        <dbReference type="EMBL" id="RZC52705.1"/>
    </source>
</evidence>
<dbReference type="GO" id="GO:0016747">
    <property type="term" value="F:acyltransferase activity, transferring groups other than amino-acyl groups"/>
    <property type="evidence" value="ECO:0007669"/>
    <property type="project" value="TreeGrafter"/>
</dbReference>
<dbReference type="EMBL" id="CM010716">
    <property type="protein sequence ID" value="RZC52705.1"/>
    <property type="molecule type" value="Genomic_DNA"/>
</dbReference>
<name>A0A4Y7IZ65_PAPSO</name>
<protein>
    <recommendedName>
        <fullName evidence="6">Shikimate O-hydroxycinnamoyltransferase</fullName>
    </recommendedName>
</protein>
<keyword evidence="2" id="KW-0808">Transferase</keyword>
<comment type="similarity">
    <text evidence="1">Belongs to the plant acyltransferase family.</text>
</comment>
<accession>A0A4Y7IZ65</accession>
<dbReference type="OMA" id="DEYCKSA"/>
<dbReference type="STRING" id="3469.A0A4Y7IZ65"/>
<dbReference type="AlphaFoldDB" id="A0A4Y7IZ65"/>
<dbReference type="InterPro" id="IPR023213">
    <property type="entry name" value="CAT-like_dom_sf"/>
</dbReference>
<dbReference type="Pfam" id="PF02458">
    <property type="entry name" value="Transferase"/>
    <property type="match status" value="1"/>
</dbReference>
<keyword evidence="5" id="KW-1185">Reference proteome</keyword>
<evidence type="ECO:0000256" key="2">
    <source>
        <dbReference type="ARBA" id="ARBA00022679"/>
    </source>
</evidence>